<accession>A0A5C3KN56</accession>
<proteinExistence type="predicted"/>
<reference evidence="2 3" key="1">
    <citation type="journal article" date="2019" name="Nat. Ecol. Evol.">
        <title>Megaphylogeny resolves global patterns of mushroom evolution.</title>
        <authorList>
            <person name="Varga T."/>
            <person name="Krizsan K."/>
            <person name="Foldi C."/>
            <person name="Dima B."/>
            <person name="Sanchez-Garcia M."/>
            <person name="Sanchez-Ramirez S."/>
            <person name="Szollosi G.J."/>
            <person name="Szarkandi J.G."/>
            <person name="Papp V."/>
            <person name="Albert L."/>
            <person name="Andreopoulos W."/>
            <person name="Angelini C."/>
            <person name="Antonin V."/>
            <person name="Barry K.W."/>
            <person name="Bougher N.L."/>
            <person name="Buchanan P."/>
            <person name="Buyck B."/>
            <person name="Bense V."/>
            <person name="Catcheside P."/>
            <person name="Chovatia M."/>
            <person name="Cooper J."/>
            <person name="Damon W."/>
            <person name="Desjardin D."/>
            <person name="Finy P."/>
            <person name="Geml J."/>
            <person name="Haridas S."/>
            <person name="Hughes K."/>
            <person name="Justo A."/>
            <person name="Karasinski D."/>
            <person name="Kautmanova I."/>
            <person name="Kiss B."/>
            <person name="Kocsube S."/>
            <person name="Kotiranta H."/>
            <person name="LaButti K.M."/>
            <person name="Lechner B.E."/>
            <person name="Liimatainen K."/>
            <person name="Lipzen A."/>
            <person name="Lukacs Z."/>
            <person name="Mihaltcheva S."/>
            <person name="Morgado L.N."/>
            <person name="Niskanen T."/>
            <person name="Noordeloos M.E."/>
            <person name="Ohm R.A."/>
            <person name="Ortiz-Santana B."/>
            <person name="Ovrebo C."/>
            <person name="Racz N."/>
            <person name="Riley R."/>
            <person name="Savchenko A."/>
            <person name="Shiryaev A."/>
            <person name="Soop K."/>
            <person name="Spirin V."/>
            <person name="Szebenyi C."/>
            <person name="Tomsovsky M."/>
            <person name="Tulloss R.E."/>
            <person name="Uehling J."/>
            <person name="Grigoriev I.V."/>
            <person name="Vagvolgyi C."/>
            <person name="Papp T."/>
            <person name="Martin F.M."/>
            <person name="Miettinen O."/>
            <person name="Hibbett D.S."/>
            <person name="Nagy L.G."/>
        </authorList>
    </citation>
    <scope>NUCLEOTIDE SEQUENCE [LARGE SCALE GENOMIC DNA]</scope>
    <source>
        <strain evidence="2 3">CBS 121175</strain>
    </source>
</reference>
<dbReference type="EMBL" id="ML210255">
    <property type="protein sequence ID" value="TFK21909.1"/>
    <property type="molecule type" value="Genomic_DNA"/>
</dbReference>
<dbReference type="SMART" id="SM00028">
    <property type="entry name" value="TPR"/>
    <property type="match status" value="8"/>
</dbReference>
<organism evidence="2 3">
    <name type="scientific">Coprinopsis marcescibilis</name>
    <name type="common">Agaric fungus</name>
    <name type="synonym">Psathyrella marcescibilis</name>
    <dbReference type="NCBI Taxonomy" id="230819"/>
    <lineage>
        <taxon>Eukaryota</taxon>
        <taxon>Fungi</taxon>
        <taxon>Dikarya</taxon>
        <taxon>Basidiomycota</taxon>
        <taxon>Agaricomycotina</taxon>
        <taxon>Agaricomycetes</taxon>
        <taxon>Agaricomycetidae</taxon>
        <taxon>Agaricales</taxon>
        <taxon>Agaricineae</taxon>
        <taxon>Psathyrellaceae</taxon>
        <taxon>Coprinopsis</taxon>
    </lineage>
</organism>
<dbReference type="Proteomes" id="UP000307440">
    <property type="component" value="Unassembled WGS sequence"/>
</dbReference>
<dbReference type="Pfam" id="PF13374">
    <property type="entry name" value="TPR_10"/>
    <property type="match status" value="1"/>
</dbReference>
<dbReference type="PANTHER" id="PTHR19959:SF119">
    <property type="entry name" value="FUNGAL LIPASE-LIKE DOMAIN-CONTAINING PROTEIN"/>
    <property type="match status" value="1"/>
</dbReference>
<dbReference type="OrthoDB" id="3038309at2759"/>
<dbReference type="STRING" id="230819.A0A5C3KN56"/>
<dbReference type="InterPro" id="IPR019734">
    <property type="entry name" value="TPR_rpt"/>
</dbReference>
<dbReference type="AlphaFoldDB" id="A0A5C3KN56"/>
<dbReference type="SUPFAM" id="SSF48452">
    <property type="entry name" value="TPR-like"/>
    <property type="match status" value="4"/>
</dbReference>
<dbReference type="InterPro" id="IPR011990">
    <property type="entry name" value="TPR-like_helical_dom_sf"/>
</dbReference>
<gene>
    <name evidence="2" type="ORF">FA15DRAFT_706847</name>
</gene>
<keyword evidence="3" id="KW-1185">Reference proteome</keyword>
<dbReference type="Gene3D" id="1.25.40.10">
    <property type="entry name" value="Tetratricopeptide repeat domain"/>
    <property type="match status" value="6"/>
</dbReference>
<sequence length="1263" mass="144100">MFFLIPSAGPGLGREEKVLSHVDCRRMVEIKVEDQVESSLKDKDERRAWALYHHANNNHFVPEDILEELLASFRCLAKKNPTKYEPALSHILDNYAVRVSHLPGRRNDALRLGQEAVAIRRRLVVAHPGTFELHLASSLCNLSHFGFLKGVGDPFPPVLESLKICRGISKRDKPKPRGSESILAECLHHSALYYIRVGRHGKGLRLAEHAVAIRSHLAKHYPHELKHHLPWSLFRLSDRYWLLRRYNDAISVALQTIQLQRQIISETPRSLDPSPFYPLLAASLFLYARCLSEIGRKDIAVEQGLEAMRIRRKLAAQFPEEFSSSYAESIHAVASDLACCVRQPECRLLETVLVTASRRLSAINPNKYEPLLEHCHFHRLQSLYNSHCYGDAIRVAQEVIQIRRRFLKEGLTFSRTVHECALARSLQIYASALFRTHRPGDAIEPECEALEIFRRLAETNTARYEGQFEYLHRNIAQYYVACNNHADAEPHAASTCNLDQSLEYGRAPSADPEHLKDKVLGDGDNLSRRKDEDQVEISQEEERRAWALYHRANLVHSVPDLLESDFEESLAAFRCLAEKEPTSHEPALSDILNNYAVWLAVPFSGRLDDALRMGQEAVAIRRRLVVAHPDRFEAHLASSLCNLARLFALLQRMEDAIPPVLESLAIRRRISSQYAHGGLDPLIAESLHHSALYFLHADRHSEALVFAEEAVSVRSRLAEHDPHNFEHQLAWSLFRLSECYWTLDHYGDAISVVLQTIELQRHLLSGSLEPSPFYPLLAESLSLYARCLSDLGKNFDAVEQRLEAMDLRRKLAAKFPEEYSHAYATSIRMVAFDLALCGRQYECRLLETVLIHASRRLSVTDPNTYEPALVDCLSRRAQSLSNSYCYDAAIQVLQEAIHIRRRYAKTDPTLHEPALAESLQEYAYGLSQIYRSEEAIEPACEALDIYRRLADVNAAGYEGHLALSHWNIAHYYTACNNHEGAALHAESACDIRRRKVHRSPHDQSALTDLRLVIFTYRSCLLHLGRYKDVLELDKEEASVCRTLALMNPRMFKEALISALSTLAFNLNYHHCTEEAVEVWKEAIDIERERLADDRSHRVIVNLAWTLNQYAWYLAQCPGRVADSLEPANESVAIYRKLLEEFPTQTRLSDFANSLDTIAHSLYLLQRFEEALPYAEEAIGLYPKMIAGGNGETFDHVGSGLHQTYGKLLWKLGRADDALVPLREAINTYRRLIKVSMSYPGRYEPLLEDCVNLLETIERTEYQI</sequence>
<name>A0A5C3KN56_COPMA</name>
<feature type="region of interest" description="Disordered" evidence="1">
    <location>
        <begin position="507"/>
        <end position="536"/>
    </location>
</feature>
<evidence type="ECO:0000313" key="3">
    <source>
        <dbReference type="Proteomes" id="UP000307440"/>
    </source>
</evidence>
<evidence type="ECO:0000256" key="1">
    <source>
        <dbReference type="SAM" id="MobiDB-lite"/>
    </source>
</evidence>
<evidence type="ECO:0000313" key="2">
    <source>
        <dbReference type="EMBL" id="TFK21909.1"/>
    </source>
</evidence>
<dbReference type="PANTHER" id="PTHR19959">
    <property type="entry name" value="KINESIN LIGHT CHAIN"/>
    <property type="match status" value="1"/>
</dbReference>
<protein>
    <submittedName>
        <fullName evidence="2">TPR-like protein</fullName>
    </submittedName>
</protein>
<feature type="compositionally biased region" description="Basic and acidic residues" evidence="1">
    <location>
        <begin position="511"/>
        <end position="532"/>
    </location>
</feature>